<evidence type="ECO:0000313" key="1">
    <source>
        <dbReference type="EMBL" id="RUR79135.1"/>
    </source>
</evidence>
<comment type="caution">
    <text evidence="1">The sequence shown here is derived from an EMBL/GenBank/DDBJ whole genome shotgun (WGS) entry which is preliminary data.</text>
</comment>
<dbReference type="Proteomes" id="UP000268857">
    <property type="component" value="Unassembled WGS sequence"/>
</dbReference>
<evidence type="ECO:0000313" key="2">
    <source>
        <dbReference type="Proteomes" id="UP000268857"/>
    </source>
</evidence>
<organism evidence="1 2">
    <name type="scientific">Chlorogloeopsis fritschii PCC 6912</name>
    <dbReference type="NCBI Taxonomy" id="211165"/>
    <lineage>
        <taxon>Bacteria</taxon>
        <taxon>Bacillati</taxon>
        <taxon>Cyanobacteriota</taxon>
        <taxon>Cyanophyceae</taxon>
        <taxon>Nostocales</taxon>
        <taxon>Chlorogloeopsidaceae</taxon>
        <taxon>Chlorogloeopsis</taxon>
    </lineage>
</organism>
<accession>A0A433NB42</accession>
<sequence length="107" mass="12065">MERWLDGKATSEDCQDAFDDLSISNEMEPLDAIALANEIVSYLLNACVDVSEQSLRSDLACDLAWAIYTAAKLQERRGNVGNLKQILLSYANFIRKSPEYENLLNFN</sequence>
<protein>
    <submittedName>
        <fullName evidence="1">Uncharacterized protein</fullName>
    </submittedName>
</protein>
<proteinExistence type="predicted"/>
<dbReference type="RefSeq" id="WP_016876095.1">
    <property type="nucleotide sequence ID" value="NZ_AJLN01000153.1"/>
</dbReference>
<dbReference type="AlphaFoldDB" id="A0A433NB42"/>
<dbReference type="EMBL" id="RSCJ01000013">
    <property type="protein sequence ID" value="RUR79135.1"/>
    <property type="molecule type" value="Genomic_DNA"/>
</dbReference>
<gene>
    <name evidence="1" type="ORF">PCC6912_33090</name>
</gene>
<keyword evidence="2" id="KW-1185">Reference proteome</keyword>
<reference evidence="1 2" key="1">
    <citation type="journal article" date="2019" name="Genome Biol. Evol.">
        <title>Day and night: Metabolic profiles and evolutionary relationships of six axenic non-marine cyanobacteria.</title>
        <authorList>
            <person name="Will S.E."/>
            <person name="Henke P."/>
            <person name="Boedeker C."/>
            <person name="Huang S."/>
            <person name="Brinkmann H."/>
            <person name="Rohde M."/>
            <person name="Jarek M."/>
            <person name="Friedl T."/>
            <person name="Seufert S."/>
            <person name="Schumacher M."/>
            <person name="Overmann J."/>
            <person name="Neumann-Schaal M."/>
            <person name="Petersen J."/>
        </authorList>
    </citation>
    <scope>NUCLEOTIDE SEQUENCE [LARGE SCALE GENOMIC DNA]</scope>
    <source>
        <strain evidence="1 2">PCC 6912</strain>
    </source>
</reference>
<name>A0A433NB42_CHLFR</name>